<dbReference type="Proteomes" id="UP000239156">
    <property type="component" value="Unassembled WGS sequence"/>
</dbReference>
<proteinExistence type="predicted"/>
<dbReference type="InterPro" id="IPR053020">
    <property type="entry name" value="Smr_domain_protein"/>
</dbReference>
<protein>
    <recommendedName>
        <fullName evidence="2">Smr domain-containing protein</fullName>
    </recommendedName>
</protein>
<evidence type="ECO:0000259" key="2">
    <source>
        <dbReference type="PROSITE" id="PS50828"/>
    </source>
</evidence>
<dbReference type="SMART" id="SM01162">
    <property type="entry name" value="DUF1771"/>
    <property type="match status" value="1"/>
</dbReference>
<dbReference type="SUPFAM" id="SSF160443">
    <property type="entry name" value="SMR domain-like"/>
    <property type="match status" value="1"/>
</dbReference>
<dbReference type="InterPro" id="IPR002625">
    <property type="entry name" value="Smr_dom"/>
</dbReference>
<dbReference type="Pfam" id="PF08590">
    <property type="entry name" value="DUF1771"/>
    <property type="match status" value="1"/>
</dbReference>
<dbReference type="PANTHER" id="PTHR47417">
    <property type="entry name" value="SMR DOMAIN-CONTAINING PROTEIN YPL199C"/>
    <property type="match status" value="1"/>
</dbReference>
<name>A0A2S4VHF2_9BASI</name>
<dbReference type="PANTHER" id="PTHR47417:SF1">
    <property type="entry name" value="SMR DOMAIN-CONTAINING PROTEIN YPL199C"/>
    <property type="match status" value="1"/>
</dbReference>
<dbReference type="SMART" id="SM00463">
    <property type="entry name" value="SMR"/>
    <property type="match status" value="1"/>
</dbReference>
<dbReference type="AlphaFoldDB" id="A0A2S4VHF2"/>
<organism evidence="3 4">
    <name type="scientific">Puccinia striiformis</name>
    <dbReference type="NCBI Taxonomy" id="27350"/>
    <lineage>
        <taxon>Eukaryota</taxon>
        <taxon>Fungi</taxon>
        <taxon>Dikarya</taxon>
        <taxon>Basidiomycota</taxon>
        <taxon>Pucciniomycotina</taxon>
        <taxon>Pucciniomycetes</taxon>
        <taxon>Pucciniales</taxon>
        <taxon>Pucciniaceae</taxon>
        <taxon>Puccinia</taxon>
    </lineage>
</organism>
<dbReference type="Pfam" id="PF01713">
    <property type="entry name" value="Smr"/>
    <property type="match status" value="1"/>
</dbReference>
<evidence type="ECO:0000256" key="1">
    <source>
        <dbReference type="SAM" id="MobiDB-lite"/>
    </source>
</evidence>
<keyword evidence="4" id="KW-1185">Reference proteome</keyword>
<dbReference type="InterPro" id="IPR036063">
    <property type="entry name" value="Smr_dom_sf"/>
</dbReference>
<dbReference type="VEuPathDB" id="FungiDB:PSTT_07151"/>
<dbReference type="EMBL" id="PKSL01000059">
    <property type="protein sequence ID" value="POW08982.1"/>
    <property type="molecule type" value="Genomic_DNA"/>
</dbReference>
<dbReference type="PROSITE" id="PS50828">
    <property type="entry name" value="SMR"/>
    <property type="match status" value="1"/>
</dbReference>
<sequence>MAFNIHDALRLFKKLKRWWDRRAHDNIPSGGEPPPTDDHHHQQPWGPPPPGHHEHQNQNQINSANPHFVGLRNQAISEGNLMKQKFDEAHRAYEQKDGGRAKNLSNEGKAHQERRNQLNKQAAEWIFKENNRHSPSDTIDLHGLYVQESLTYAETFINQAERNKGPDQLRIIVGKGLHSTNFQAKLKPAIEKLSINITCLSILIQIIIRASYSLNVTYLNIKSVWIVIYSIISSSDNRNDHGNCIIV</sequence>
<dbReference type="InterPro" id="IPR013899">
    <property type="entry name" value="DUF1771"/>
</dbReference>
<gene>
    <name evidence="3" type="ORF">PSTT_07151</name>
</gene>
<dbReference type="VEuPathDB" id="FungiDB:PSHT_09851"/>
<accession>A0A2S4VHF2</accession>
<dbReference type="Gene3D" id="3.30.1370.110">
    <property type="match status" value="1"/>
</dbReference>
<reference evidence="3" key="1">
    <citation type="submission" date="2017-12" db="EMBL/GenBank/DDBJ databases">
        <title>Gene loss provides genomic basis for host adaptation in cereal stripe rust fungi.</title>
        <authorList>
            <person name="Xia C."/>
        </authorList>
    </citation>
    <scope>NUCLEOTIDE SEQUENCE [LARGE SCALE GENOMIC DNA]</scope>
    <source>
        <strain evidence="3">93-210</strain>
    </source>
</reference>
<evidence type="ECO:0000313" key="3">
    <source>
        <dbReference type="EMBL" id="POW08982.1"/>
    </source>
</evidence>
<feature type="region of interest" description="Disordered" evidence="1">
    <location>
        <begin position="95"/>
        <end position="115"/>
    </location>
</feature>
<comment type="caution">
    <text evidence="3">The sequence shown here is derived from an EMBL/GenBank/DDBJ whole genome shotgun (WGS) entry which is preliminary data.</text>
</comment>
<feature type="region of interest" description="Disordered" evidence="1">
    <location>
        <begin position="26"/>
        <end position="59"/>
    </location>
</feature>
<feature type="domain" description="Smr" evidence="2">
    <location>
        <begin position="139"/>
        <end position="193"/>
    </location>
</feature>
<evidence type="ECO:0000313" key="4">
    <source>
        <dbReference type="Proteomes" id="UP000239156"/>
    </source>
</evidence>